<protein>
    <submittedName>
        <fullName evidence="2">Uncharacterized protein</fullName>
    </submittedName>
</protein>
<dbReference type="RefSeq" id="WP_250628802.1">
    <property type="nucleotide sequence ID" value="NZ_BJLJ01000004.1"/>
</dbReference>
<organism evidence="2 3">
    <name type="scientific">Acinetobacter pittii</name>
    <name type="common">Acinetobacter genomosp. 3</name>
    <dbReference type="NCBI Taxonomy" id="48296"/>
    <lineage>
        <taxon>Bacteria</taxon>
        <taxon>Pseudomonadati</taxon>
        <taxon>Pseudomonadota</taxon>
        <taxon>Gammaproteobacteria</taxon>
        <taxon>Moraxellales</taxon>
        <taxon>Moraxellaceae</taxon>
        <taxon>Acinetobacter</taxon>
        <taxon>Acinetobacter calcoaceticus/baumannii complex</taxon>
    </lineage>
</organism>
<keyword evidence="1" id="KW-0812">Transmembrane</keyword>
<dbReference type="EMBL" id="BJLJ01000004">
    <property type="protein sequence ID" value="GEA66517.1"/>
    <property type="molecule type" value="Genomic_DNA"/>
</dbReference>
<comment type="caution">
    <text evidence="2">The sequence shown here is derived from an EMBL/GenBank/DDBJ whole genome shotgun (WGS) entry which is preliminary data.</text>
</comment>
<evidence type="ECO:0000313" key="2">
    <source>
        <dbReference type="EMBL" id="GEA66517.1"/>
    </source>
</evidence>
<evidence type="ECO:0000313" key="3">
    <source>
        <dbReference type="Proteomes" id="UP000317717"/>
    </source>
</evidence>
<dbReference type="AlphaFoldDB" id="A0A4Y3J4Q2"/>
<dbReference type="Proteomes" id="UP000317717">
    <property type="component" value="Unassembled WGS sequence"/>
</dbReference>
<accession>A0A4Y3J4Q2</accession>
<feature type="transmembrane region" description="Helical" evidence="1">
    <location>
        <begin position="25"/>
        <end position="43"/>
    </location>
</feature>
<name>A0A4Y3J4Q2_ACIPI</name>
<reference evidence="2 3" key="1">
    <citation type="submission" date="2019-06" db="EMBL/GenBank/DDBJ databases">
        <title>Whole genome shotgun sequence of Acinetobacter pittii NBRC 110514.</title>
        <authorList>
            <person name="Hosoyama A."/>
            <person name="Uohara A."/>
            <person name="Ohji S."/>
            <person name="Ichikawa N."/>
        </authorList>
    </citation>
    <scope>NUCLEOTIDE SEQUENCE [LARGE SCALE GENOMIC DNA]</scope>
    <source>
        <strain evidence="2 3">NBRC 110514</strain>
    </source>
</reference>
<proteinExistence type="predicted"/>
<sequence length="210" mass="24131">MEVVIMIEIFKRKITEVTGFNMKKAFISIFLLSGIIFSFNIYANDDTFVVSAKCKDEYSSNCDIVRTINSKNEIVIKDVKFLNISKINKNLYKVKTSCGSPCLVTLFYSQNKEDSTDEFIAIDNRNNCLIESDSQKKVLYARKLFTNKPREIVDLKTKEFNGLLQRFDYYNYFKKESFFSPDGSLNLIANDYGGILVKKKITNPCGGDKK</sequence>
<gene>
    <name evidence="2" type="ORF">PA3_06750</name>
</gene>
<keyword evidence="1" id="KW-1133">Transmembrane helix</keyword>
<evidence type="ECO:0000256" key="1">
    <source>
        <dbReference type="SAM" id="Phobius"/>
    </source>
</evidence>
<keyword evidence="1" id="KW-0472">Membrane</keyword>